<dbReference type="Gene3D" id="3.20.20.70">
    <property type="entry name" value="Aldolase class I"/>
    <property type="match status" value="1"/>
</dbReference>
<name>A0A0C7P3A6_DEFTU</name>
<evidence type="ECO:0000313" key="11">
    <source>
        <dbReference type="EMBL" id="CEP78364.1"/>
    </source>
</evidence>
<feature type="active site" description="Proton acceptor" evidence="9">
    <location>
        <position position="55"/>
    </location>
</feature>
<reference evidence="12" key="1">
    <citation type="submission" date="2014-11" db="EMBL/GenBank/DDBJ databases">
        <authorList>
            <person name="Wibberg D."/>
        </authorList>
    </citation>
    <scope>NUCLEOTIDE SEQUENCE [LARGE SCALE GENOMIC DNA]</scope>
    <source>
        <strain evidence="12">L3</strain>
    </source>
</reference>
<comment type="similarity">
    <text evidence="9 10">Belongs to the TrpA family.</text>
</comment>
<evidence type="ECO:0000256" key="10">
    <source>
        <dbReference type="RuleBase" id="RU003662"/>
    </source>
</evidence>
<dbReference type="GO" id="GO:0005829">
    <property type="term" value="C:cytosol"/>
    <property type="evidence" value="ECO:0007669"/>
    <property type="project" value="TreeGrafter"/>
</dbReference>
<accession>A0A0C7P3A6</accession>
<dbReference type="UniPathway" id="UPA00035">
    <property type="reaction ID" value="UER00044"/>
</dbReference>
<dbReference type="PROSITE" id="PS00167">
    <property type="entry name" value="TRP_SYNTHASE_ALPHA"/>
    <property type="match status" value="1"/>
</dbReference>
<evidence type="ECO:0000256" key="7">
    <source>
        <dbReference type="ARBA" id="ARBA00023239"/>
    </source>
</evidence>
<dbReference type="OrthoDB" id="9804578at2"/>
<evidence type="ECO:0000256" key="3">
    <source>
        <dbReference type="ARBA" id="ARBA00011270"/>
    </source>
</evidence>
<protein>
    <recommendedName>
        <fullName evidence="9">Tryptophan synthase alpha chain</fullName>
        <ecNumber evidence="9">4.2.1.20</ecNumber>
    </recommendedName>
</protein>
<evidence type="ECO:0000256" key="4">
    <source>
        <dbReference type="ARBA" id="ARBA00022605"/>
    </source>
</evidence>
<evidence type="ECO:0000256" key="9">
    <source>
        <dbReference type="HAMAP-Rule" id="MF_00131"/>
    </source>
</evidence>
<dbReference type="PANTHER" id="PTHR43406">
    <property type="entry name" value="TRYPTOPHAN SYNTHASE, ALPHA CHAIN"/>
    <property type="match status" value="1"/>
</dbReference>
<comment type="subunit">
    <text evidence="3 9">Tetramer of two alpha and two beta chains.</text>
</comment>
<dbReference type="InterPro" id="IPR018204">
    <property type="entry name" value="Trp_synthase_alpha_AS"/>
</dbReference>
<dbReference type="HAMAP" id="MF_00131">
    <property type="entry name" value="Trp_synth_alpha"/>
    <property type="match status" value="1"/>
</dbReference>
<comment type="pathway">
    <text evidence="2 9">Amino-acid biosynthesis; L-tryptophan biosynthesis; L-tryptophan from chorismate: step 5/5.</text>
</comment>
<proteinExistence type="inferred from homology"/>
<dbReference type="HOGENOM" id="CLU_016734_0_0_0"/>
<dbReference type="Proteomes" id="UP000032809">
    <property type="component" value="Chromosome I"/>
</dbReference>
<dbReference type="STRING" id="1006576.DTL3_1060"/>
<comment type="catalytic activity">
    <reaction evidence="8 9">
        <text>(1S,2R)-1-C-(indol-3-yl)glycerol 3-phosphate + L-serine = D-glyceraldehyde 3-phosphate + L-tryptophan + H2O</text>
        <dbReference type="Rhea" id="RHEA:10532"/>
        <dbReference type="ChEBI" id="CHEBI:15377"/>
        <dbReference type="ChEBI" id="CHEBI:33384"/>
        <dbReference type="ChEBI" id="CHEBI:57912"/>
        <dbReference type="ChEBI" id="CHEBI:58866"/>
        <dbReference type="ChEBI" id="CHEBI:59776"/>
        <dbReference type="EC" id="4.2.1.20"/>
    </reaction>
</comment>
<dbReference type="SUPFAM" id="SSF51366">
    <property type="entry name" value="Ribulose-phoshate binding barrel"/>
    <property type="match status" value="1"/>
</dbReference>
<evidence type="ECO:0000256" key="2">
    <source>
        <dbReference type="ARBA" id="ARBA00004733"/>
    </source>
</evidence>
<dbReference type="Pfam" id="PF00290">
    <property type="entry name" value="Trp_syntA"/>
    <property type="match status" value="1"/>
</dbReference>
<dbReference type="EC" id="4.2.1.20" evidence="9"/>
<keyword evidence="7 9" id="KW-0456">Lyase</keyword>
<keyword evidence="4 9" id="KW-0028">Amino-acid biosynthesis</keyword>
<evidence type="ECO:0000256" key="8">
    <source>
        <dbReference type="ARBA" id="ARBA00049047"/>
    </source>
</evidence>
<dbReference type="RefSeq" id="WP_045087832.1">
    <property type="nucleotide sequence ID" value="NZ_LN824141.1"/>
</dbReference>
<dbReference type="FunFam" id="3.20.20.70:FF:000037">
    <property type="entry name" value="Tryptophan synthase alpha chain"/>
    <property type="match status" value="1"/>
</dbReference>
<dbReference type="EMBL" id="LN824141">
    <property type="protein sequence ID" value="CEP78364.1"/>
    <property type="molecule type" value="Genomic_DNA"/>
</dbReference>
<dbReference type="NCBIfam" id="TIGR00262">
    <property type="entry name" value="trpA"/>
    <property type="match status" value="1"/>
</dbReference>
<gene>
    <name evidence="9 11" type="primary">trpA</name>
    <name evidence="11" type="ORF">DTL3_1060</name>
</gene>
<dbReference type="KEGG" id="dtn:DTL3_1060"/>
<dbReference type="InterPro" id="IPR011060">
    <property type="entry name" value="RibuloseP-bd_barrel"/>
</dbReference>
<organism evidence="11 12">
    <name type="scientific">Defluviitoga tunisiensis</name>
    <dbReference type="NCBI Taxonomy" id="1006576"/>
    <lineage>
        <taxon>Bacteria</taxon>
        <taxon>Thermotogati</taxon>
        <taxon>Thermotogota</taxon>
        <taxon>Thermotogae</taxon>
        <taxon>Petrotogales</taxon>
        <taxon>Petrotogaceae</taxon>
        <taxon>Defluviitoga</taxon>
    </lineage>
</organism>
<sequence length="258" mass="29108">MSKIQQIFNNNKALITYITAGDPDLETTKDIIFELNNDGVDIIEIGIPFSDPLADGPVIQEASQRALKNGVNLRKIFNTLESIKGRIHTPLVLMGYYNSIFNYGEDKFIEDCKRTGISGVIIPDLPFDEEIEFYEKLKENGIDGILLVAPNTSEERLKEISNYATGFLYCVSLMGVTGDSRGPVEYINEYVQKIRKYVNIPLAIGFGIDTPEKVKLIINYVDGIIVGSALIKIIDKNKENKNKMFEEIKTFIQNLKVW</sequence>
<dbReference type="PATRIC" id="fig|1006576.9.peg.1059"/>
<dbReference type="GO" id="GO:0004834">
    <property type="term" value="F:tryptophan synthase activity"/>
    <property type="evidence" value="ECO:0007669"/>
    <property type="project" value="UniProtKB-UniRule"/>
</dbReference>
<keyword evidence="6 9" id="KW-0057">Aromatic amino acid biosynthesis</keyword>
<dbReference type="PANTHER" id="PTHR43406:SF1">
    <property type="entry name" value="TRYPTOPHAN SYNTHASE ALPHA CHAIN, CHLOROPLASTIC"/>
    <property type="match status" value="1"/>
</dbReference>
<evidence type="ECO:0000256" key="6">
    <source>
        <dbReference type="ARBA" id="ARBA00023141"/>
    </source>
</evidence>
<keyword evidence="12" id="KW-1185">Reference proteome</keyword>
<dbReference type="AlphaFoldDB" id="A0A0C7P3A6"/>
<evidence type="ECO:0000256" key="5">
    <source>
        <dbReference type="ARBA" id="ARBA00022822"/>
    </source>
</evidence>
<dbReference type="InterPro" id="IPR013785">
    <property type="entry name" value="Aldolase_TIM"/>
</dbReference>
<comment type="function">
    <text evidence="1 9">The alpha subunit is responsible for the aldol cleavage of indoleglycerol phosphate to indole and glyceraldehyde 3-phosphate.</text>
</comment>
<evidence type="ECO:0000313" key="12">
    <source>
        <dbReference type="Proteomes" id="UP000032809"/>
    </source>
</evidence>
<evidence type="ECO:0000256" key="1">
    <source>
        <dbReference type="ARBA" id="ARBA00003365"/>
    </source>
</evidence>
<keyword evidence="5 9" id="KW-0822">Tryptophan biosynthesis</keyword>
<dbReference type="CDD" id="cd04724">
    <property type="entry name" value="Tryptophan_synthase_alpha"/>
    <property type="match status" value="1"/>
</dbReference>
<feature type="active site" description="Proton acceptor" evidence="9">
    <location>
        <position position="44"/>
    </location>
</feature>
<dbReference type="InterPro" id="IPR002028">
    <property type="entry name" value="Trp_synthase_suA"/>
</dbReference>